<comment type="caution">
    <text evidence="2">The sequence shown here is derived from an EMBL/GenBank/DDBJ whole genome shotgun (WGS) entry which is preliminary data.</text>
</comment>
<keyword evidence="3" id="KW-1185">Reference proteome</keyword>
<feature type="region of interest" description="Disordered" evidence="1">
    <location>
        <begin position="16"/>
        <end position="38"/>
    </location>
</feature>
<organism evidence="2 3">
    <name type="scientific">Cichlidogyrus casuarinus</name>
    <dbReference type="NCBI Taxonomy" id="1844966"/>
    <lineage>
        <taxon>Eukaryota</taxon>
        <taxon>Metazoa</taxon>
        <taxon>Spiralia</taxon>
        <taxon>Lophotrochozoa</taxon>
        <taxon>Platyhelminthes</taxon>
        <taxon>Monogenea</taxon>
        <taxon>Monopisthocotylea</taxon>
        <taxon>Dactylogyridea</taxon>
        <taxon>Ancyrocephalidae</taxon>
        <taxon>Cichlidogyrus</taxon>
    </lineage>
</organism>
<dbReference type="EMBL" id="JBJKFK010000254">
    <property type="protein sequence ID" value="KAL3318358.1"/>
    <property type="molecule type" value="Genomic_DNA"/>
</dbReference>
<feature type="region of interest" description="Disordered" evidence="1">
    <location>
        <begin position="182"/>
        <end position="211"/>
    </location>
</feature>
<name>A0ABD2QG36_9PLAT</name>
<proteinExistence type="predicted"/>
<gene>
    <name evidence="2" type="ORF">Ciccas_002979</name>
</gene>
<dbReference type="AlphaFoldDB" id="A0ABD2QG36"/>
<accession>A0ABD2QG36</accession>
<protein>
    <submittedName>
        <fullName evidence="2">Uncharacterized protein</fullName>
    </submittedName>
</protein>
<evidence type="ECO:0000313" key="3">
    <source>
        <dbReference type="Proteomes" id="UP001626550"/>
    </source>
</evidence>
<reference evidence="2 3" key="1">
    <citation type="submission" date="2024-11" db="EMBL/GenBank/DDBJ databases">
        <title>Adaptive evolution of stress response genes in parasites aligns with host niche diversity.</title>
        <authorList>
            <person name="Hahn C."/>
            <person name="Resl P."/>
        </authorList>
    </citation>
    <scope>NUCLEOTIDE SEQUENCE [LARGE SCALE GENOMIC DNA]</scope>
    <source>
        <strain evidence="2">EGGRZ-B1_66</strain>
        <tissue evidence="2">Body</tissue>
    </source>
</reference>
<feature type="region of interest" description="Disordered" evidence="1">
    <location>
        <begin position="343"/>
        <end position="377"/>
    </location>
</feature>
<dbReference type="Proteomes" id="UP001626550">
    <property type="component" value="Unassembled WGS sequence"/>
</dbReference>
<feature type="compositionally biased region" description="Low complexity" evidence="1">
    <location>
        <begin position="346"/>
        <end position="357"/>
    </location>
</feature>
<sequence length="489" mass="56286">MEKSCNDRLVRPGNVKNNSFIEEESELQETAKSSKKPLECAMPSAQQSKLRRWPICFPLHEKEEEGCSVNLESCYPLWELYQYQMHQDHMQKGAVGNNQNLLFSGEVKNSSRAGTDQFSYVRQNPKWEESAKLCDYTHMNSYAYDFHLRTIEAYIAGLRNFHKMDSVQTKQFHIPVPGLPQRYFGKRRTNKSTSQKKENESKEGPIIYGPGALQTSKAYPILRHQFMASNSNSSSDDGGQHFLLIRFIEDFVDIHRSMPVYSVCGIYRRDIPFPNERYEFSPDQIFLHISQGELFDNILVFDDKNMKNSCGAHVVYSSSAVGQLISARSYKASNRILVEQTLVESPPEQNEQQQQAKPARKAPPKKLVPSRKNALRGQEDSMNRLNELCLNGDTAFSATFMFRLGSKVKTSMDQNTSEESLQMWVILTDSRSSQPRARLQSLYCEDSSDSQACYFPNTSAGTDTFNRFFWFRFSYNQKRLQISFMMPIN</sequence>
<evidence type="ECO:0000256" key="1">
    <source>
        <dbReference type="SAM" id="MobiDB-lite"/>
    </source>
</evidence>
<evidence type="ECO:0000313" key="2">
    <source>
        <dbReference type="EMBL" id="KAL3318358.1"/>
    </source>
</evidence>